<feature type="signal peptide" evidence="1">
    <location>
        <begin position="1"/>
        <end position="21"/>
    </location>
</feature>
<evidence type="ECO:0000256" key="1">
    <source>
        <dbReference type="SAM" id="SignalP"/>
    </source>
</evidence>
<reference evidence="2 3" key="1">
    <citation type="submission" date="2018-06" db="EMBL/GenBank/DDBJ databases">
        <authorList>
            <consortium name="Pathogen Informatics"/>
            <person name="Doyle S."/>
        </authorList>
    </citation>
    <scope>NUCLEOTIDE SEQUENCE [LARGE SCALE GENOMIC DNA]</scope>
    <source>
        <strain evidence="2 3">NCTC5798</strain>
    </source>
</reference>
<protein>
    <submittedName>
        <fullName evidence="2">Periplasmic protein</fullName>
    </submittedName>
</protein>
<dbReference type="EMBL" id="UGXK01000002">
    <property type="protein sequence ID" value="SUI39818.1"/>
    <property type="molecule type" value="Genomic_DNA"/>
</dbReference>
<gene>
    <name evidence="2" type="ORF">NCTC5798_06214</name>
</gene>
<keyword evidence="1" id="KW-0732">Signal</keyword>
<dbReference type="AlphaFoldDB" id="A0A379Y244"/>
<name>A0A379Y244_SALET</name>
<evidence type="ECO:0000313" key="2">
    <source>
        <dbReference type="EMBL" id="SUI39818.1"/>
    </source>
</evidence>
<accession>A0A379Y244</accession>
<organism evidence="2 3">
    <name type="scientific">Salmonella enterica I</name>
    <dbReference type="NCBI Taxonomy" id="59201"/>
    <lineage>
        <taxon>Bacteria</taxon>
        <taxon>Pseudomonadati</taxon>
        <taxon>Pseudomonadota</taxon>
        <taxon>Gammaproteobacteria</taxon>
        <taxon>Enterobacterales</taxon>
        <taxon>Enterobacteriaceae</taxon>
        <taxon>Salmonella</taxon>
    </lineage>
</organism>
<dbReference type="Proteomes" id="UP000255534">
    <property type="component" value="Unassembled WGS sequence"/>
</dbReference>
<sequence length="279" mass="31167">MQKFKLLVLPVLAFIGPTIMAVAYAKTTMPTSQQSVSKSEVNYEFLTIAAKYVDGVWLVDGQKRPVIKTSMTKRNYLQIENQSALTPLNLVIPKIAFDVIAKNGVFLSKVVSLDEDASGKKILWLEPDSSLTISFVNDLSSTPLQAIVSVTKLKNDVIAIFGPDRGRKFTLPLPENSQQSSKEFIPSPEVALRLSVPKKRQTDTTISDDAIAVLSPLHTYEIKATEKIRSLKFSEFVWVDKRNDFLVGSDYFTKKLTVYPGESFKISTTRNTTMRGKHD</sequence>
<feature type="chain" id="PRO_5017062375" evidence="1">
    <location>
        <begin position="22"/>
        <end position="279"/>
    </location>
</feature>
<evidence type="ECO:0000313" key="3">
    <source>
        <dbReference type="Proteomes" id="UP000255534"/>
    </source>
</evidence>
<proteinExistence type="predicted"/>